<reference evidence="1 2" key="1">
    <citation type="journal article" date="2015" name="Environ. Microbiol.">
        <title>Genome analyses suggest the presence of polyploidy and recent human-driven expansions in eight global populations of the honeybee pathogen Nosema ceranae.</title>
        <authorList>
            <person name="Pelin A."/>
            <person name="Selman M."/>
            <person name="Aris-Brosou S."/>
            <person name="Farinelli L."/>
            <person name="Corradi N."/>
        </authorList>
    </citation>
    <scope>NUCLEOTIDE SEQUENCE [LARGE SCALE GENOMIC DNA]</scope>
    <source>
        <strain evidence="1 2">PA08 1199</strain>
    </source>
</reference>
<organism evidence="1 2">
    <name type="scientific">Vairimorpha ceranae</name>
    <dbReference type="NCBI Taxonomy" id="40302"/>
    <lineage>
        <taxon>Eukaryota</taxon>
        <taxon>Fungi</taxon>
        <taxon>Fungi incertae sedis</taxon>
        <taxon>Microsporidia</taxon>
        <taxon>Nosematidae</taxon>
        <taxon>Vairimorpha</taxon>
    </lineage>
</organism>
<comment type="caution">
    <text evidence="1">The sequence shown here is derived from an EMBL/GenBank/DDBJ whole genome shotgun (WGS) entry which is preliminary data.</text>
</comment>
<evidence type="ECO:0000313" key="1">
    <source>
        <dbReference type="EMBL" id="KKO76066.1"/>
    </source>
</evidence>
<sequence length="212" mass="24642">MEDSTDFFEFVNNENPYAFLRNYADNSFKNPKIKDKLDALQKIQPSFVPCIVDQTVFANERTTIINFIIRNGINENIMNGTEILNKNNIEHDIGKHEIVNQSGTLELRAKAADLKDLGFDTSYVHKRRYNITALNTILEVFKNHIELDGMEDIILNIFRLKLINKQKLLRDKVFTAVNEKLDNEAVLKIDLQKEIIDDQMEEARQLLKLEKS</sequence>
<dbReference type="Proteomes" id="UP000034350">
    <property type="component" value="Unassembled WGS sequence"/>
</dbReference>
<dbReference type="RefSeq" id="XP_024331808.1">
    <property type="nucleotide sequence ID" value="XM_024476280.1"/>
</dbReference>
<name>A0A0F9WFF8_9MICR</name>
<dbReference type="OMA" id="NNENPYA"/>
<gene>
    <name evidence="1" type="ORF">AAJ76_700036386</name>
</gene>
<protein>
    <submittedName>
        <fullName evidence="1">Uncharacterized protein</fullName>
    </submittedName>
</protein>
<keyword evidence="2" id="KW-1185">Reference proteome</keyword>
<dbReference type="GeneID" id="36321233"/>
<dbReference type="VEuPathDB" id="MicrosporidiaDB:AAJ76_700036386"/>
<dbReference type="AlphaFoldDB" id="A0A0F9WFF8"/>
<accession>A0A0F9WFF8</accession>
<evidence type="ECO:0000313" key="2">
    <source>
        <dbReference type="Proteomes" id="UP000034350"/>
    </source>
</evidence>
<dbReference type="OrthoDB" id="2186996at2759"/>
<proteinExistence type="predicted"/>
<dbReference type="VEuPathDB" id="MicrosporidiaDB:G9O61_00g005320"/>
<dbReference type="EMBL" id="JPQZ01000007">
    <property type="protein sequence ID" value="KKO76066.1"/>
    <property type="molecule type" value="Genomic_DNA"/>
</dbReference>
<dbReference type="VEuPathDB" id="MicrosporidiaDB:NCER_100650"/>